<dbReference type="CDD" id="cd01561">
    <property type="entry name" value="CBS_like"/>
    <property type="match status" value="1"/>
</dbReference>
<sequence length="425" mass="46154">MDLVRFSFNSAYVKNLFKPVTDYYSFDLIGGFNRDNDKEEIDMEDDVGNLKQTNKRTQRPKEYRKEVTERQKHSILHFEASLIRNTHCSDKVVVTGTLLKMAEEKSTIAKDVTELIGNTPLVYLNHVVDGCVAKIAAKLEIMEPCSSVKDRIGYSMIVDAEEQGLIKPGESVLIEATSGNTGIGLAFMAAAKGYKLVITMPSSMSLERRTILRAFGAELVLTDPGKGMNGAVQKAEEIRVKTPNSYVLQQFENSANPKIHYETTGPEIWRGSNGKVDGLVSGIGTGGTVTGAGKYLKEQNPDIKLYGVEPVESPVLSGGKPGPHKIQGIGAGFIPGILDVNLLDEIIQISSEEAIETAKLLALKEGLLVGISSGAAAAAAIKIARRQENAGKLIVVVFPSFGERYLSSVLFESVKREADSLVFEL</sequence>
<comment type="catalytic activity">
    <reaction evidence="9">
        <text>O-acetyl-L-serine + hydrogen sulfide = L-cysteine + acetate</text>
        <dbReference type="Rhea" id="RHEA:14829"/>
        <dbReference type="ChEBI" id="CHEBI:29919"/>
        <dbReference type="ChEBI" id="CHEBI:30089"/>
        <dbReference type="ChEBI" id="CHEBI:35235"/>
        <dbReference type="ChEBI" id="CHEBI:58340"/>
        <dbReference type="EC" id="2.5.1.47"/>
    </reaction>
</comment>
<comment type="similarity">
    <text evidence="2 9">Belongs to the cysteine synthase/cystathionine beta-synthase family.</text>
</comment>
<evidence type="ECO:0000256" key="8">
    <source>
        <dbReference type="PIRSR" id="PIRSR605856-51"/>
    </source>
</evidence>
<feature type="domain" description="Tryptophan synthase beta chain-like PALP" evidence="10">
    <location>
        <begin position="112"/>
        <end position="399"/>
    </location>
</feature>
<keyword evidence="6 9" id="KW-0198">Cysteine biosynthesis</keyword>
<protein>
    <recommendedName>
        <fullName evidence="9">Cysteine synthase</fullName>
        <ecNumber evidence="9">2.5.1.47</ecNumber>
    </recommendedName>
</protein>
<dbReference type="EMBL" id="JAYMYQ010000004">
    <property type="protein sequence ID" value="KAK7337881.1"/>
    <property type="molecule type" value="Genomic_DNA"/>
</dbReference>
<evidence type="ECO:0000256" key="9">
    <source>
        <dbReference type="RuleBase" id="RU003985"/>
    </source>
</evidence>
<keyword evidence="5 7" id="KW-0663">Pyridoxal phosphate</keyword>
<evidence type="ECO:0000313" key="11">
    <source>
        <dbReference type="EMBL" id="KAK7337881.1"/>
    </source>
</evidence>
<feature type="binding site" evidence="7">
    <location>
        <position position="180"/>
    </location>
    <ligand>
        <name>pyridoxal 5'-phosphate</name>
        <dbReference type="ChEBI" id="CHEBI:597326"/>
    </ligand>
</feature>
<dbReference type="InterPro" id="IPR005856">
    <property type="entry name" value="Cys_synth"/>
</dbReference>
<dbReference type="SUPFAM" id="SSF53686">
    <property type="entry name" value="Tryptophan synthase beta subunit-like PLP-dependent enzymes"/>
    <property type="match status" value="1"/>
</dbReference>
<dbReference type="GO" id="GO:0009836">
    <property type="term" value="P:fruit ripening, climacteric"/>
    <property type="evidence" value="ECO:0007669"/>
    <property type="project" value="UniProtKB-ARBA"/>
</dbReference>
<dbReference type="GO" id="GO:0050017">
    <property type="term" value="F:L-3-cyanoalanine synthase activity"/>
    <property type="evidence" value="ECO:0007669"/>
    <property type="project" value="UniProtKB-ARBA"/>
</dbReference>
<evidence type="ECO:0000259" key="10">
    <source>
        <dbReference type="Pfam" id="PF00291"/>
    </source>
</evidence>
<dbReference type="PROSITE" id="PS00901">
    <property type="entry name" value="CYS_SYNTHASE"/>
    <property type="match status" value="1"/>
</dbReference>
<dbReference type="InterPro" id="IPR001926">
    <property type="entry name" value="TrpB-like_PALP"/>
</dbReference>
<dbReference type="InterPro" id="IPR005859">
    <property type="entry name" value="CysK"/>
</dbReference>
<keyword evidence="3 9" id="KW-0028">Amino-acid biosynthesis</keyword>
<proteinExistence type="inferred from homology"/>
<accession>A0AAN9QKE1</accession>
<reference evidence="11 12" key="1">
    <citation type="submission" date="2024-01" db="EMBL/GenBank/DDBJ databases">
        <title>The genomes of 5 underutilized Papilionoideae crops provide insights into root nodulation and disease resistanc.</title>
        <authorList>
            <person name="Jiang F."/>
        </authorList>
    </citation>
    <scope>NUCLEOTIDE SEQUENCE [LARGE SCALE GENOMIC DNA]</scope>
    <source>
        <strain evidence="11">LVBAO_FW01</strain>
        <tissue evidence="11">Leaves</tissue>
    </source>
</reference>
<evidence type="ECO:0000256" key="6">
    <source>
        <dbReference type="ARBA" id="ARBA00023192"/>
    </source>
</evidence>
<dbReference type="AlphaFoldDB" id="A0AAN9QKE1"/>
<dbReference type="FunFam" id="3.40.50.1100:FF:000006">
    <property type="entry name" value="Cysteine synthase"/>
    <property type="match status" value="1"/>
</dbReference>
<dbReference type="PANTHER" id="PTHR10314">
    <property type="entry name" value="CYSTATHIONINE BETA-SYNTHASE"/>
    <property type="match status" value="1"/>
</dbReference>
<evidence type="ECO:0000256" key="5">
    <source>
        <dbReference type="ARBA" id="ARBA00022898"/>
    </source>
</evidence>
<feature type="binding site" evidence="7">
    <location>
        <position position="372"/>
    </location>
    <ligand>
        <name>pyridoxal 5'-phosphate</name>
        <dbReference type="ChEBI" id="CHEBI:597326"/>
    </ligand>
</feature>
<keyword evidence="12" id="KW-1185">Reference proteome</keyword>
<dbReference type="Pfam" id="PF00291">
    <property type="entry name" value="PALP"/>
    <property type="match status" value="1"/>
</dbReference>
<evidence type="ECO:0000256" key="3">
    <source>
        <dbReference type="ARBA" id="ARBA00022605"/>
    </source>
</evidence>
<dbReference type="InterPro" id="IPR036052">
    <property type="entry name" value="TrpB-like_PALP_sf"/>
</dbReference>
<dbReference type="InterPro" id="IPR001216">
    <property type="entry name" value="P-phosphate_BS"/>
</dbReference>
<feature type="binding site" evidence="7">
    <location>
        <begin position="284"/>
        <end position="288"/>
    </location>
    <ligand>
        <name>pyridoxal 5'-phosphate</name>
        <dbReference type="ChEBI" id="CHEBI:597326"/>
    </ligand>
</feature>
<keyword evidence="4 9" id="KW-0808">Transferase</keyword>
<evidence type="ECO:0000313" key="12">
    <source>
        <dbReference type="Proteomes" id="UP001367508"/>
    </source>
</evidence>
<dbReference type="EC" id="2.5.1.47" evidence="9"/>
<dbReference type="Proteomes" id="UP001367508">
    <property type="component" value="Unassembled WGS sequence"/>
</dbReference>
<dbReference type="NCBIfam" id="TIGR01136">
    <property type="entry name" value="cysKM"/>
    <property type="match status" value="1"/>
</dbReference>
<organism evidence="11 12">
    <name type="scientific">Canavalia gladiata</name>
    <name type="common">Sword bean</name>
    <name type="synonym">Dolichos gladiatus</name>
    <dbReference type="NCBI Taxonomy" id="3824"/>
    <lineage>
        <taxon>Eukaryota</taxon>
        <taxon>Viridiplantae</taxon>
        <taxon>Streptophyta</taxon>
        <taxon>Embryophyta</taxon>
        <taxon>Tracheophyta</taxon>
        <taxon>Spermatophyta</taxon>
        <taxon>Magnoliopsida</taxon>
        <taxon>eudicotyledons</taxon>
        <taxon>Gunneridae</taxon>
        <taxon>Pentapetalae</taxon>
        <taxon>rosids</taxon>
        <taxon>fabids</taxon>
        <taxon>Fabales</taxon>
        <taxon>Fabaceae</taxon>
        <taxon>Papilionoideae</taxon>
        <taxon>50 kb inversion clade</taxon>
        <taxon>NPAAA clade</taxon>
        <taxon>indigoferoid/millettioid clade</taxon>
        <taxon>Phaseoleae</taxon>
        <taxon>Canavalia</taxon>
    </lineage>
</organism>
<name>A0AAN9QKE1_CANGL</name>
<dbReference type="FunFam" id="3.40.50.1100:FF:000130">
    <property type="entry name" value="Cysteine synthase"/>
    <property type="match status" value="1"/>
</dbReference>
<evidence type="ECO:0000256" key="4">
    <source>
        <dbReference type="ARBA" id="ARBA00022679"/>
    </source>
</evidence>
<evidence type="ECO:0000256" key="1">
    <source>
        <dbReference type="ARBA" id="ARBA00001933"/>
    </source>
</evidence>
<dbReference type="Gene3D" id="3.40.50.1100">
    <property type="match status" value="2"/>
</dbReference>
<comment type="cofactor">
    <cofactor evidence="1 7 9">
        <name>pyridoxal 5'-phosphate</name>
        <dbReference type="ChEBI" id="CHEBI:597326"/>
    </cofactor>
</comment>
<evidence type="ECO:0000256" key="2">
    <source>
        <dbReference type="ARBA" id="ARBA00007103"/>
    </source>
</evidence>
<dbReference type="InterPro" id="IPR050214">
    <property type="entry name" value="Cys_Synth/Cystath_Beta-Synth"/>
</dbReference>
<dbReference type="GO" id="GO:0004124">
    <property type="term" value="F:cysteine synthase activity"/>
    <property type="evidence" value="ECO:0007669"/>
    <property type="project" value="UniProtKB-UniRule"/>
</dbReference>
<dbReference type="GO" id="GO:0006535">
    <property type="term" value="P:cysteine biosynthetic process from serine"/>
    <property type="evidence" value="ECO:0007669"/>
    <property type="project" value="UniProtKB-UniRule"/>
</dbReference>
<comment type="caution">
    <text evidence="11">The sequence shown here is derived from an EMBL/GenBank/DDBJ whole genome shotgun (WGS) entry which is preliminary data.</text>
</comment>
<gene>
    <name evidence="11" type="ORF">VNO77_18469</name>
</gene>
<dbReference type="NCBIfam" id="TIGR01139">
    <property type="entry name" value="cysK"/>
    <property type="match status" value="1"/>
</dbReference>
<evidence type="ECO:0000256" key="7">
    <source>
        <dbReference type="PIRSR" id="PIRSR605856-50"/>
    </source>
</evidence>
<feature type="modified residue" description="N6-(pyridoxal phosphate)lysine" evidence="8">
    <location>
        <position position="149"/>
    </location>
</feature>